<evidence type="ECO:0000256" key="1">
    <source>
        <dbReference type="ARBA" id="ARBA00008857"/>
    </source>
</evidence>
<proteinExistence type="inferred from homology"/>
<dbReference type="InterPro" id="IPR011010">
    <property type="entry name" value="DNA_brk_join_enz"/>
</dbReference>
<feature type="compositionally biased region" description="Basic and acidic residues" evidence="4">
    <location>
        <begin position="31"/>
        <end position="50"/>
    </location>
</feature>
<gene>
    <name evidence="6" type="ORF">SCMU_00510</name>
</gene>
<dbReference type="InterPro" id="IPR010998">
    <property type="entry name" value="Integrase_recombinase_N"/>
</dbReference>
<sequence length="371" mass="40466">MTVHDLWAGLSRAEVAQKRARNAPRWQRRWREGVGREAPQRKQSYKEHQKAQAYQDDANQMGLPKARAVRAASVTVGTLLDRHLTAKADPGSSPNTVSTDRHHATAVREAFGDRVVSTLDTTDIEIWSRRPGLAASSRKKQVEILRAAFKRGVHDRLVDTDLTEGIVVSLGHVERPYWSSEELMAVIAATPKVADKALLGVLGLMGLRSGEARSLLVGNLIEGRLWVRNSGSGTDTTKTRASRRRLPVPDTVLPWLHQHVGDRAGSAPLFESPRKPGEPVQKRYVSDVLTRGVTRANEGRSEQIARINVHGLRHTFAAIALSEAGGDILSVSRALGHAKPSTTLNEYGHLAPAGLEPLMGRIDEIVGGKGA</sequence>
<evidence type="ECO:0000313" key="6">
    <source>
        <dbReference type="EMBL" id="BCT74209.1"/>
    </source>
</evidence>
<dbReference type="Gene3D" id="1.10.150.130">
    <property type="match status" value="1"/>
</dbReference>
<evidence type="ECO:0000256" key="2">
    <source>
        <dbReference type="ARBA" id="ARBA00023125"/>
    </source>
</evidence>
<protein>
    <recommendedName>
        <fullName evidence="5">Tyr recombinase domain-containing protein</fullName>
    </recommendedName>
</protein>
<dbReference type="InterPro" id="IPR002104">
    <property type="entry name" value="Integrase_catalytic"/>
</dbReference>
<evidence type="ECO:0000256" key="3">
    <source>
        <dbReference type="ARBA" id="ARBA00023172"/>
    </source>
</evidence>
<dbReference type="Proteomes" id="UP001319861">
    <property type="component" value="Chromosome"/>
</dbReference>
<dbReference type="PANTHER" id="PTHR30349:SF41">
    <property type="entry name" value="INTEGRASE_RECOMBINASE PROTEIN MJ0367-RELATED"/>
    <property type="match status" value="1"/>
</dbReference>
<accession>A0ABM7PPS2</accession>
<dbReference type="RefSeq" id="WP_229230974.1">
    <property type="nucleotide sequence ID" value="NZ_AP024525.1"/>
</dbReference>
<dbReference type="Gene3D" id="1.10.443.10">
    <property type="entry name" value="Intergrase catalytic core"/>
    <property type="match status" value="1"/>
</dbReference>
<organism evidence="6 7">
    <name type="scientific">Sinomonas cyclohexanicum</name>
    <name type="common">Corynebacterium cyclohexanicum</name>
    <dbReference type="NCBI Taxonomy" id="322009"/>
    <lineage>
        <taxon>Bacteria</taxon>
        <taxon>Bacillati</taxon>
        <taxon>Actinomycetota</taxon>
        <taxon>Actinomycetes</taxon>
        <taxon>Micrococcales</taxon>
        <taxon>Micrococcaceae</taxon>
        <taxon>Sinomonas</taxon>
    </lineage>
</organism>
<evidence type="ECO:0000259" key="5">
    <source>
        <dbReference type="PROSITE" id="PS51898"/>
    </source>
</evidence>
<reference evidence="6 7" key="1">
    <citation type="journal article" date="2021" name="J. Biosci. Bioeng.">
        <title>Identification and characterization of a chc gene cluster responsible for the aromatization pathway of cyclohexanecarboxylate degradation in Sinomonas cyclohexanicum ATCC 51369.</title>
        <authorList>
            <person name="Yamamoto T."/>
            <person name="Hasegawa Y."/>
            <person name="Lau P.C.K."/>
            <person name="Iwaki H."/>
        </authorList>
    </citation>
    <scope>NUCLEOTIDE SEQUENCE [LARGE SCALE GENOMIC DNA]</scope>
    <source>
        <strain evidence="6 7">ATCC 51369</strain>
    </source>
</reference>
<dbReference type="SUPFAM" id="SSF56349">
    <property type="entry name" value="DNA breaking-rejoining enzymes"/>
    <property type="match status" value="1"/>
</dbReference>
<evidence type="ECO:0000256" key="4">
    <source>
        <dbReference type="SAM" id="MobiDB-lite"/>
    </source>
</evidence>
<keyword evidence="7" id="KW-1185">Reference proteome</keyword>
<name>A0ABM7PPS2_SINCY</name>
<feature type="domain" description="Tyr recombinase" evidence="5">
    <location>
        <begin position="173"/>
        <end position="360"/>
    </location>
</feature>
<evidence type="ECO:0000313" key="7">
    <source>
        <dbReference type="Proteomes" id="UP001319861"/>
    </source>
</evidence>
<feature type="region of interest" description="Disordered" evidence="4">
    <location>
        <begin position="31"/>
        <end position="52"/>
    </location>
</feature>
<dbReference type="PROSITE" id="PS51898">
    <property type="entry name" value="TYR_RECOMBINASE"/>
    <property type="match status" value="1"/>
</dbReference>
<dbReference type="EMBL" id="AP024525">
    <property type="protein sequence ID" value="BCT74209.1"/>
    <property type="molecule type" value="Genomic_DNA"/>
</dbReference>
<dbReference type="Pfam" id="PF00589">
    <property type="entry name" value="Phage_integrase"/>
    <property type="match status" value="1"/>
</dbReference>
<comment type="similarity">
    <text evidence="1">Belongs to the 'phage' integrase family.</text>
</comment>
<keyword evidence="3" id="KW-0233">DNA recombination</keyword>
<dbReference type="InterPro" id="IPR050090">
    <property type="entry name" value="Tyrosine_recombinase_XerCD"/>
</dbReference>
<dbReference type="PANTHER" id="PTHR30349">
    <property type="entry name" value="PHAGE INTEGRASE-RELATED"/>
    <property type="match status" value="1"/>
</dbReference>
<keyword evidence="2" id="KW-0238">DNA-binding</keyword>
<dbReference type="InterPro" id="IPR013762">
    <property type="entry name" value="Integrase-like_cat_sf"/>
</dbReference>